<dbReference type="InterPro" id="IPR029061">
    <property type="entry name" value="THDP-binding"/>
</dbReference>
<comment type="caution">
    <text evidence="3">The sequence shown here is derived from an EMBL/GenBank/DDBJ whole genome shotgun (WGS) entry which is preliminary data.</text>
</comment>
<dbReference type="GO" id="GO:0030976">
    <property type="term" value="F:thiamine pyrophosphate binding"/>
    <property type="evidence" value="ECO:0007669"/>
    <property type="project" value="InterPro"/>
</dbReference>
<protein>
    <submittedName>
        <fullName evidence="3">2-oxoglutarate ferredoxin oxidoreductase subunit beta</fullName>
    </submittedName>
</protein>
<dbReference type="InterPro" id="IPR051457">
    <property type="entry name" value="2-oxoacid:Fd_oxidoreductase"/>
</dbReference>
<dbReference type="AlphaFoldDB" id="A0A133PTN4"/>
<keyword evidence="4" id="KW-1185">Reference proteome</keyword>
<evidence type="ECO:0000313" key="4">
    <source>
        <dbReference type="Proteomes" id="UP000070533"/>
    </source>
</evidence>
<evidence type="ECO:0000256" key="1">
    <source>
        <dbReference type="ARBA" id="ARBA00023002"/>
    </source>
</evidence>
<dbReference type="EMBL" id="LRQG01000256">
    <property type="protein sequence ID" value="KXA32450.1"/>
    <property type="molecule type" value="Genomic_DNA"/>
</dbReference>
<dbReference type="InterPro" id="IPR011766">
    <property type="entry name" value="TPP_enzyme_TPP-bd"/>
</dbReference>
<dbReference type="GO" id="GO:0045333">
    <property type="term" value="P:cellular respiration"/>
    <property type="evidence" value="ECO:0007669"/>
    <property type="project" value="UniProtKB-ARBA"/>
</dbReference>
<dbReference type="GO" id="GO:0044281">
    <property type="term" value="P:small molecule metabolic process"/>
    <property type="evidence" value="ECO:0007669"/>
    <property type="project" value="UniProtKB-ARBA"/>
</dbReference>
<dbReference type="PATRIC" id="fig|28128.5.peg.2767"/>
<evidence type="ECO:0000259" key="2">
    <source>
        <dbReference type="Pfam" id="PF02775"/>
    </source>
</evidence>
<sequence>MIVVRSIHESYNKKEKSKMSEYTEKDFKKGQPRWCPGCGDHFFLVSFQKAMAEIGIPPHQTAVISGIGCSSRLPYYVNTYAMQTIHGRAAAIATGAKVVNPELAVWQVSGDGDGLAIGGNHFIHAMRRNINLNMILLNNRIYGLTKGQYSPTSPRGFVSKSTPFGSVEDPFRPAELCFGARGKFFARSVATDAQETINILKAANSHKGAAVCEILQNCVIFNDGCHNSIYNKEGRSKNAIYVRQGQPLVFGENNEYGLVQEGFGLKVVKIGENGVKLEDILIHDAHCVDDTLQLKLAMMDNEHGFPVALGVIRDVEAPTYDEAVNAQIEEVKGKKPYHNFMELLETNDIWEVQ</sequence>
<dbReference type="SUPFAM" id="SSF52518">
    <property type="entry name" value="Thiamin diphosphate-binding fold (THDP-binding)"/>
    <property type="match status" value="1"/>
</dbReference>
<dbReference type="Pfam" id="PF02775">
    <property type="entry name" value="TPP_enzyme_C"/>
    <property type="match status" value="1"/>
</dbReference>
<dbReference type="PANTHER" id="PTHR48084:SF4">
    <property type="entry name" value="2-OXOGLUTARATE OXIDOREDUCTASE SUBUNIT KORB"/>
    <property type="match status" value="1"/>
</dbReference>
<feature type="domain" description="Thiamine pyrophosphate enzyme TPP-binding" evidence="2">
    <location>
        <begin position="67"/>
        <end position="214"/>
    </location>
</feature>
<name>A0A133PTN4_9BACT</name>
<dbReference type="Gene3D" id="3.40.50.970">
    <property type="match status" value="1"/>
</dbReference>
<dbReference type="Proteomes" id="UP000070533">
    <property type="component" value="Unassembled WGS sequence"/>
</dbReference>
<evidence type="ECO:0000313" key="3">
    <source>
        <dbReference type="EMBL" id="KXA32450.1"/>
    </source>
</evidence>
<dbReference type="eggNOG" id="COG1013">
    <property type="taxonomic scope" value="Bacteria"/>
</dbReference>
<dbReference type="CDD" id="cd03375">
    <property type="entry name" value="TPP_OGFOR"/>
    <property type="match status" value="1"/>
</dbReference>
<gene>
    <name evidence="3" type="ORF">HMPREF3226_02691</name>
</gene>
<keyword evidence="1" id="KW-0560">Oxidoreductase</keyword>
<dbReference type="STRING" id="28128.HMPREF3226_02691"/>
<reference evidence="4" key="1">
    <citation type="submission" date="2016-01" db="EMBL/GenBank/DDBJ databases">
        <authorList>
            <person name="Mitreva M."/>
            <person name="Pepin K.H."/>
            <person name="Mihindukulasuriya K.A."/>
            <person name="Fulton R."/>
            <person name="Fronick C."/>
            <person name="O'Laughlin M."/>
            <person name="Miner T."/>
            <person name="Herter B."/>
            <person name="Rosa B.A."/>
            <person name="Cordes M."/>
            <person name="Tomlinson C."/>
            <person name="Wollam A."/>
            <person name="Palsikar V.B."/>
            <person name="Mardis E.R."/>
            <person name="Wilson R.K."/>
        </authorList>
    </citation>
    <scope>NUCLEOTIDE SEQUENCE [LARGE SCALE GENOMIC DNA]</scope>
    <source>
        <strain evidence="4">MJR7716</strain>
    </source>
</reference>
<organism evidence="3 4">
    <name type="scientific">Prevotella corporis</name>
    <dbReference type="NCBI Taxonomy" id="28128"/>
    <lineage>
        <taxon>Bacteria</taxon>
        <taxon>Pseudomonadati</taxon>
        <taxon>Bacteroidota</taxon>
        <taxon>Bacteroidia</taxon>
        <taxon>Bacteroidales</taxon>
        <taxon>Prevotellaceae</taxon>
        <taxon>Prevotella</taxon>
    </lineage>
</organism>
<accession>A0A133PTN4</accession>
<proteinExistence type="predicted"/>
<dbReference type="GO" id="GO:0016625">
    <property type="term" value="F:oxidoreductase activity, acting on the aldehyde or oxo group of donors, iron-sulfur protein as acceptor"/>
    <property type="evidence" value="ECO:0007669"/>
    <property type="project" value="UniProtKB-ARBA"/>
</dbReference>
<dbReference type="PANTHER" id="PTHR48084">
    <property type="entry name" value="2-OXOGLUTARATE OXIDOREDUCTASE SUBUNIT KORB-RELATED"/>
    <property type="match status" value="1"/>
</dbReference>